<evidence type="ECO:0000313" key="14">
    <source>
        <dbReference type="EMBL" id="KAG7501204.1"/>
    </source>
</evidence>
<evidence type="ECO:0000256" key="7">
    <source>
        <dbReference type="ARBA" id="ARBA00023155"/>
    </source>
</evidence>
<sequence>MSSYYVDGLLSTYTPATLFPNVDRASCSIRPSGEDCGSTRNASAIAFAPSLSGVYSVNNAVYPSHAILTSGYSQVHDAHHALPCSPFNQSRRFADSCCYAGPGPLTSPPDKQYRMYPWMKASDPNRKRGRQTYSRYQTLELEKEFHYNRYLTRRRRVEISHSLCLSERQIKIWFQNRRMKWKKDHKVESASSPVERGSGVQAECETPVGSPGKADDTGGSGLETGASAK</sequence>
<keyword evidence="4" id="KW-0217">Developmental protein</keyword>
<dbReference type="SMR" id="A0AAV6R962"/>
<dbReference type="InterPro" id="IPR001827">
    <property type="entry name" value="Homeobox_Antennapedia_CS"/>
</dbReference>
<evidence type="ECO:0000256" key="12">
    <source>
        <dbReference type="SAM" id="MobiDB-lite"/>
    </source>
</evidence>
<dbReference type="PROSITE" id="PS00027">
    <property type="entry name" value="HOMEOBOX_1"/>
    <property type="match status" value="1"/>
</dbReference>
<keyword evidence="8" id="KW-0804">Transcription</keyword>
<feature type="DNA-binding region" description="Homeobox" evidence="10">
    <location>
        <begin position="126"/>
        <end position="185"/>
    </location>
</feature>
<dbReference type="PROSITE" id="PS00032">
    <property type="entry name" value="ANTENNAPEDIA"/>
    <property type="match status" value="1"/>
</dbReference>
<comment type="caution">
    <text evidence="14">The sequence shown here is derived from an EMBL/GenBank/DDBJ whole genome shotgun (WGS) entry which is preliminary data.</text>
</comment>
<dbReference type="PANTHER" id="PTHR45659">
    <property type="entry name" value="HOMEOBOX PROTEIN HOX"/>
    <property type="match status" value="1"/>
</dbReference>
<comment type="similarity">
    <text evidence="3">Belongs to the Antp homeobox family.</text>
</comment>
<evidence type="ECO:0000256" key="2">
    <source>
        <dbReference type="ARBA" id="ARBA00004123"/>
    </source>
</evidence>
<evidence type="ECO:0000256" key="9">
    <source>
        <dbReference type="ARBA" id="ARBA00023242"/>
    </source>
</evidence>
<comment type="subcellular location">
    <subcellularLocation>
        <location evidence="2 10 11">Nucleus</location>
    </subcellularLocation>
</comment>
<evidence type="ECO:0000256" key="4">
    <source>
        <dbReference type="ARBA" id="ARBA00022473"/>
    </source>
</evidence>
<dbReference type="SMART" id="SM00389">
    <property type="entry name" value="HOX"/>
    <property type="match status" value="1"/>
</dbReference>
<evidence type="ECO:0000259" key="13">
    <source>
        <dbReference type="PROSITE" id="PS50071"/>
    </source>
</evidence>
<dbReference type="GO" id="GO:0000981">
    <property type="term" value="F:DNA-binding transcription factor activity, RNA polymerase II-specific"/>
    <property type="evidence" value="ECO:0007669"/>
    <property type="project" value="InterPro"/>
</dbReference>
<dbReference type="PANTHER" id="PTHR45659:SF10">
    <property type="entry name" value="HOMEOBOX PROTEIN HOX-A5"/>
    <property type="match status" value="1"/>
</dbReference>
<keyword evidence="9 10" id="KW-0539">Nucleus</keyword>
<feature type="domain" description="Homeobox" evidence="13">
    <location>
        <begin position="124"/>
        <end position="184"/>
    </location>
</feature>
<evidence type="ECO:0000256" key="10">
    <source>
        <dbReference type="PROSITE-ProRule" id="PRU00108"/>
    </source>
</evidence>
<dbReference type="AlphaFoldDB" id="A0AAV6R962"/>
<dbReference type="Pfam" id="PF00046">
    <property type="entry name" value="Homeodomain"/>
    <property type="match status" value="1"/>
</dbReference>
<dbReference type="Proteomes" id="UP000693946">
    <property type="component" value="Linkage Group LG20"/>
</dbReference>
<accession>A0AAV6R962</accession>
<comment type="function">
    <text evidence="1">Sequence-specific transcription factor which is part of a developmental regulatory system that provides cells with specific positional identities on the anterior-posterior axis.</text>
</comment>
<reference evidence="14 15" key="1">
    <citation type="journal article" date="2021" name="Sci. Rep.">
        <title>Chromosome anchoring in Senegalese sole (Solea senegalensis) reveals sex-associated markers and genome rearrangements in flatfish.</title>
        <authorList>
            <person name="Guerrero-Cozar I."/>
            <person name="Gomez-Garrido J."/>
            <person name="Berbel C."/>
            <person name="Martinez-Blanch J.F."/>
            <person name="Alioto T."/>
            <person name="Claros M.G."/>
            <person name="Gagnaire P.A."/>
            <person name="Manchado M."/>
        </authorList>
    </citation>
    <scope>NUCLEOTIDE SEQUENCE [LARGE SCALE GENOMIC DNA]</scope>
    <source>
        <strain evidence="14">Sse05_10M</strain>
    </source>
</reference>
<keyword evidence="7 10" id="KW-0371">Homeobox</keyword>
<protein>
    <submittedName>
        <fullName evidence="14">Homeobox protein Hox-A7</fullName>
    </submittedName>
</protein>
<evidence type="ECO:0000256" key="5">
    <source>
        <dbReference type="ARBA" id="ARBA00023015"/>
    </source>
</evidence>
<gene>
    <name evidence="14" type="ORF">JOB18_042781</name>
</gene>
<dbReference type="GO" id="GO:0005634">
    <property type="term" value="C:nucleus"/>
    <property type="evidence" value="ECO:0007669"/>
    <property type="project" value="UniProtKB-SubCell"/>
</dbReference>
<dbReference type="InterPro" id="IPR050296">
    <property type="entry name" value="Antp_homeobox"/>
</dbReference>
<keyword evidence="5" id="KW-0805">Transcription regulation</keyword>
<evidence type="ECO:0000256" key="6">
    <source>
        <dbReference type="ARBA" id="ARBA00023125"/>
    </source>
</evidence>
<evidence type="ECO:0000256" key="11">
    <source>
        <dbReference type="RuleBase" id="RU000682"/>
    </source>
</evidence>
<dbReference type="CDD" id="cd00086">
    <property type="entry name" value="homeodomain"/>
    <property type="match status" value="1"/>
</dbReference>
<dbReference type="FunFam" id="1.10.10.60:FF:000017">
    <property type="entry name" value="Homeobox protein antennapedia"/>
    <property type="match status" value="1"/>
</dbReference>
<dbReference type="PROSITE" id="PS50071">
    <property type="entry name" value="HOMEOBOX_2"/>
    <property type="match status" value="1"/>
</dbReference>
<dbReference type="GO" id="GO:0009952">
    <property type="term" value="P:anterior/posterior pattern specification"/>
    <property type="evidence" value="ECO:0007669"/>
    <property type="project" value="TreeGrafter"/>
</dbReference>
<dbReference type="GO" id="GO:0000978">
    <property type="term" value="F:RNA polymerase II cis-regulatory region sequence-specific DNA binding"/>
    <property type="evidence" value="ECO:0007669"/>
    <property type="project" value="TreeGrafter"/>
</dbReference>
<proteinExistence type="inferred from homology"/>
<dbReference type="EMBL" id="JAGKHQ010000013">
    <property type="protein sequence ID" value="KAG7501204.1"/>
    <property type="molecule type" value="Genomic_DNA"/>
</dbReference>
<keyword evidence="6 10" id="KW-0238">DNA-binding</keyword>
<dbReference type="InterPro" id="IPR001356">
    <property type="entry name" value="HD"/>
</dbReference>
<organism evidence="14 15">
    <name type="scientific">Solea senegalensis</name>
    <name type="common">Senegalese sole</name>
    <dbReference type="NCBI Taxonomy" id="28829"/>
    <lineage>
        <taxon>Eukaryota</taxon>
        <taxon>Metazoa</taxon>
        <taxon>Chordata</taxon>
        <taxon>Craniata</taxon>
        <taxon>Vertebrata</taxon>
        <taxon>Euteleostomi</taxon>
        <taxon>Actinopterygii</taxon>
        <taxon>Neopterygii</taxon>
        <taxon>Teleostei</taxon>
        <taxon>Neoteleostei</taxon>
        <taxon>Acanthomorphata</taxon>
        <taxon>Carangaria</taxon>
        <taxon>Pleuronectiformes</taxon>
        <taxon>Pleuronectoidei</taxon>
        <taxon>Soleidae</taxon>
        <taxon>Solea</taxon>
    </lineage>
</organism>
<evidence type="ECO:0000313" key="15">
    <source>
        <dbReference type="Proteomes" id="UP000693946"/>
    </source>
</evidence>
<dbReference type="InterPro" id="IPR017970">
    <property type="entry name" value="Homeobox_CS"/>
</dbReference>
<feature type="region of interest" description="Disordered" evidence="12">
    <location>
        <begin position="184"/>
        <end position="229"/>
    </location>
</feature>
<evidence type="ECO:0000256" key="8">
    <source>
        <dbReference type="ARBA" id="ARBA00023163"/>
    </source>
</evidence>
<keyword evidence="15" id="KW-1185">Reference proteome</keyword>
<evidence type="ECO:0000256" key="3">
    <source>
        <dbReference type="ARBA" id="ARBA00009107"/>
    </source>
</evidence>
<evidence type="ECO:0000256" key="1">
    <source>
        <dbReference type="ARBA" id="ARBA00003263"/>
    </source>
</evidence>
<name>A0AAV6R962_SOLSE</name>